<dbReference type="Proteomes" id="UP000094336">
    <property type="component" value="Unassembled WGS sequence"/>
</dbReference>
<dbReference type="PIRSF" id="PIRSF000654">
    <property type="entry name" value="Integrin-linked_kinase"/>
    <property type="match status" value="1"/>
</dbReference>
<dbReference type="SMART" id="SM00220">
    <property type="entry name" value="S_TKc"/>
    <property type="match status" value="1"/>
</dbReference>
<evidence type="ECO:0000256" key="1">
    <source>
        <dbReference type="ARBA" id="ARBA00022679"/>
    </source>
</evidence>
<dbReference type="GO" id="GO:0000165">
    <property type="term" value="P:MAPK cascade"/>
    <property type="evidence" value="ECO:0007669"/>
    <property type="project" value="UniProtKB-ARBA"/>
</dbReference>
<name>A0A1E3QJS5_9ASCO</name>
<dbReference type="GeneID" id="30149207"/>
<dbReference type="InterPro" id="IPR008271">
    <property type="entry name" value="Ser/Thr_kinase_AS"/>
</dbReference>
<evidence type="ECO:0000313" key="6">
    <source>
        <dbReference type="EMBL" id="ODQ77910.1"/>
    </source>
</evidence>
<evidence type="ECO:0000256" key="4">
    <source>
        <dbReference type="ARBA" id="ARBA00022840"/>
    </source>
</evidence>
<organism evidence="6 7">
    <name type="scientific">Babjeviella inositovora NRRL Y-12698</name>
    <dbReference type="NCBI Taxonomy" id="984486"/>
    <lineage>
        <taxon>Eukaryota</taxon>
        <taxon>Fungi</taxon>
        <taxon>Dikarya</taxon>
        <taxon>Ascomycota</taxon>
        <taxon>Saccharomycotina</taxon>
        <taxon>Pichiomycetes</taxon>
        <taxon>Serinales incertae sedis</taxon>
        <taxon>Babjeviella</taxon>
    </lineage>
</organism>
<sequence>NVTTGEMMAVKQVDIRRHHAQNADGIDALHSEVKTMKDLDHLNIVQYLGCEKSATSYSLFLEYVAGGSVGSCLRMYGRFSEQVIRYLTKQVLLGLSYIHDKGILHRDLKADNLLLETDGTCKISDFGISKISKNIYDNNAEMSMQGSIFWMAPEVVLSASSKEHKSGYSAKVDVWSLGCVVLEMFAGRRPWSDADAVRALFKLGIAKSAPPIPEDTLPYVSEAGKDFLAQCFKIDPTERPTAQTLLRHKFIELEGGFRFDETELARGMRA</sequence>
<keyword evidence="7" id="KW-1185">Reference proteome</keyword>
<dbReference type="InterPro" id="IPR050538">
    <property type="entry name" value="MAP_kinase_kinase_kinase"/>
</dbReference>
<dbReference type="GO" id="GO:0005524">
    <property type="term" value="F:ATP binding"/>
    <property type="evidence" value="ECO:0007669"/>
    <property type="project" value="UniProtKB-KW"/>
</dbReference>
<evidence type="ECO:0000256" key="2">
    <source>
        <dbReference type="ARBA" id="ARBA00022741"/>
    </source>
</evidence>
<feature type="non-terminal residue" evidence="6">
    <location>
        <position position="270"/>
    </location>
</feature>
<dbReference type="PANTHER" id="PTHR48016">
    <property type="entry name" value="MAP KINASE KINASE KINASE SSK2-RELATED-RELATED"/>
    <property type="match status" value="1"/>
</dbReference>
<dbReference type="OrthoDB" id="266718at2759"/>
<dbReference type="GO" id="GO:0004672">
    <property type="term" value="F:protein kinase activity"/>
    <property type="evidence" value="ECO:0007669"/>
    <property type="project" value="InterPro"/>
</dbReference>
<dbReference type="EMBL" id="KV454438">
    <property type="protein sequence ID" value="ODQ77910.1"/>
    <property type="molecule type" value="Genomic_DNA"/>
</dbReference>
<keyword evidence="2" id="KW-0547">Nucleotide-binding</keyword>
<reference evidence="7" key="1">
    <citation type="submission" date="2016-05" db="EMBL/GenBank/DDBJ databases">
        <title>Comparative genomics of biotechnologically important yeasts.</title>
        <authorList>
            <consortium name="DOE Joint Genome Institute"/>
            <person name="Riley R."/>
            <person name="Haridas S."/>
            <person name="Wolfe K.H."/>
            <person name="Lopes M.R."/>
            <person name="Hittinger C.T."/>
            <person name="Goker M."/>
            <person name="Salamov A."/>
            <person name="Wisecaver J."/>
            <person name="Long T.M."/>
            <person name="Aerts A.L."/>
            <person name="Barry K."/>
            <person name="Choi C."/>
            <person name="Clum A."/>
            <person name="Coughlan A.Y."/>
            <person name="Deshpande S."/>
            <person name="Douglass A.P."/>
            <person name="Hanson S.J."/>
            <person name="Klenk H.-P."/>
            <person name="Labutti K."/>
            <person name="Lapidus A."/>
            <person name="Lindquist E."/>
            <person name="Lipzen A."/>
            <person name="Meier-Kolthoff J.P."/>
            <person name="Ohm R.A."/>
            <person name="Otillar R.P."/>
            <person name="Pangilinan J."/>
            <person name="Peng Y."/>
            <person name="Rokas A."/>
            <person name="Rosa C.A."/>
            <person name="Scheuner C."/>
            <person name="Sibirny A.A."/>
            <person name="Slot J.C."/>
            <person name="Stielow J.B."/>
            <person name="Sun H."/>
            <person name="Kurtzman C.P."/>
            <person name="Blackwell M."/>
            <person name="Grigoriev I.V."/>
            <person name="Jeffries T.W."/>
        </authorList>
    </citation>
    <scope>NUCLEOTIDE SEQUENCE [LARGE SCALE GENOMIC DNA]</scope>
    <source>
        <strain evidence="7">NRRL Y-12698</strain>
    </source>
</reference>
<dbReference type="RefSeq" id="XP_018983238.1">
    <property type="nucleotide sequence ID" value="XM_019131354.1"/>
</dbReference>
<evidence type="ECO:0000256" key="3">
    <source>
        <dbReference type="ARBA" id="ARBA00022777"/>
    </source>
</evidence>
<protein>
    <recommendedName>
        <fullName evidence="5">Protein kinase domain-containing protein</fullName>
    </recommendedName>
</protein>
<gene>
    <name evidence="6" type="ORF">BABINDRAFT_25189</name>
</gene>
<evidence type="ECO:0000259" key="5">
    <source>
        <dbReference type="PROSITE" id="PS50011"/>
    </source>
</evidence>
<keyword evidence="4" id="KW-0067">ATP-binding</keyword>
<proteinExistence type="predicted"/>
<dbReference type="SUPFAM" id="SSF56112">
    <property type="entry name" value="Protein kinase-like (PK-like)"/>
    <property type="match status" value="1"/>
</dbReference>
<dbReference type="STRING" id="984486.A0A1E3QJS5"/>
<dbReference type="Gene3D" id="1.10.510.10">
    <property type="entry name" value="Transferase(Phosphotransferase) domain 1"/>
    <property type="match status" value="1"/>
</dbReference>
<keyword evidence="1" id="KW-0808">Transferase</keyword>
<dbReference type="PROSITE" id="PS00108">
    <property type="entry name" value="PROTEIN_KINASE_ST"/>
    <property type="match status" value="1"/>
</dbReference>
<accession>A0A1E3QJS5</accession>
<evidence type="ECO:0000313" key="7">
    <source>
        <dbReference type="Proteomes" id="UP000094336"/>
    </source>
</evidence>
<dbReference type="InterPro" id="IPR011009">
    <property type="entry name" value="Kinase-like_dom_sf"/>
</dbReference>
<dbReference type="FunFam" id="1.10.510.10:FF:000182">
    <property type="entry name" value="MAP kinase kinase kinase mkh1"/>
    <property type="match status" value="1"/>
</dbReference>
<dbReference type="PROSITE" id="PS50011">
    <property type="entry name" value="PROTEIN_KINASE_DOM"/>
    <property type="match status" value="1"/>
</dbReference>
<keyword evidence="3" id="KW-0418">Kinase</keyword>
<feature type="domain" description="Protein kinase" evidence="5">
    <location>
        <begin position="1"/>
        <end position="251"/>
    </location>
</feature>
<dbReference type="InterPro" id="IPR000719">
    <property type="entry name" value="Prot_kinase_dom"/>
</dbReference>
<dbReference type="AlphaFoldDB" id="A0A1E3QJS5"/>
<feature type="non-terminal residue" evidence="6">
    <location>
        <position position="1"/>
    </location>
</feature>
<dbReference type="PANTHER" id="PTHR48016:SF48">
    <property type="entry name" value="SERINE_THREONINE-PROTEIN KINASE BCK1_SLK1_SSP31"/>
    <property type="match status" value="1"/>
</dbReference>
<dbReference type="Pfam" id="PF00069">
    <property type="entry name" value="Pkinase"/>
    <property type="match status" value="1"/>
</dbReference>